<protein>
    <submittedName>
        <fullName evidence="1">Uncharacterized protein</fullName>
    </submittedName>
</protein>
<comment type="caution">
    <text evidence="1">The sequence shown here is derived from an EMBL/GenBank/DDBJ whole genome shotgun (WGS) entry which is preliminary data.</text>
</comment>
<reference evidence="1" key="1">
    <citation type="submission" date="2022-11" db="EMBL/GenBank/DDBJ databases">
        <title>Genome Sequence of Boeremia exigua.</title>
        <authorList>
            <person name="Buettner E."/>
        </authorList>
    </citation>
    <scope>NUCLEOTIDE SEQUENCE</scope>
    <source>
        <strain evidence="1">CU02</strain>
    </source>
</reference>
<organism evidence="1 2">
    <name type="scientific">Boeremia exigua</name>
    <dbReference type="NCBI Taxonomy" id="749465"/>
    <lineage>
        <taxon>Eukaryota</taxon>
        <taxon>Fungi</taxon>
        <taxon>Dikarya</taxon>
        <taxon>Ascomycota</taxon>
        <taxon>Pezizomycotina</taxon>
        <taxon>Dothideomycetes</taxon>
        <taxon>Pleosporomycetidae</taxon>
        <taxon>Pleosporales</taxon>
        <taxon>Pleosporineae</taxon>
        <taxon>Didymellaceae</taxon>
        <taxon>Boeremia</taxon>
    </lineage>
</organism>
<proteinExistence type="predicted"/>
<evidence type="ECO:0000313" key="2">
    <source>
        <dbReference type="Proteomes" id="UP001153331"/>
    </source>
</evidence>
<dbReference type="EMBL" id="JAPHNI010000339">
    <property type="protein sequence ID" value="KAJ8112249.1"/>
    <property type="molecule type" value="Genomic_DNA"/>
</dbReference>
<sequence length="332" mass="34696">MSFKAVFAASVLAASSLVNGAVISTRQQASTSQSCTNMAPGEGFVTKLASGVQFEVTCGRDYYGSDLADGLRWPGSFEGCLAACDAEPACKAISWTNGPCYLKGEPSELRGGDNVWTAKKNPAPTCDGSVNSDGASYITSAGNFEIMCGKDFGGNDLPSVQTESFAGCIEHCAADEKCVDVSYVYGSCYPKFAMGTPSDASWVWTAKFLGTRASAGVTPSPSVPGATPPVDTAPKALSCIGKENDGAKYGQFTVECGVDHFAADIGAVPTTTTFEECMDACEANTDCVVVSWVWGSCYMKNAKNEAPRTPLLPTFPSSPTPVLPSQTPPRRS</sequence>
<name>A0ACC2IAL6_9PLEO</name>
<accession>A0ACC2IAL6</accession>
<dbReference type="Proteomes" id="UP001153331">
    <property type="component" value="Unassembled WGS sequence"/>
</dbReference>
<evidence type="ECO:0000313" key="1">
    <source>
        <dbReference type="EMBL" id="KAJ8112249.1"/>
    </source>
</evidence>
<gene>
    <name evidence="1" type="ORF">OPT61_g5343</name>
</gene>
<keyword evidence="2" id="KW-1185">Reference proteome</keyword>